<feature type="transmembrane region" description="Helical" evidence="1">
    <location>
        <begin position="12"/>
        <end position="31"/>
    </location>
</feature>
<evidence type="ECO:0000313" key="3">
    <source>
        <dbReference type="Proteomes" id="UP000273675"/>
    </source>
</evidence>
<dbReference type="AlphaFoldDB" id="A0A495DMN5"/>
<keyword evidence="1" id="KW-1133">Transmembrane helix</keyword>
<dbReference type="RefSeq" id="WP_075189247.1">
    <property type="nucleotide sequence ID" value="NZ_RBIM01000001.1"/>
</dbReference>
<protein>
    <submittedName>
        <fullName evidence="2">Uncharacterized protein</fullName>
    </submittedName>
</protein>
<proteinExistence type="predicted"/>
<organism evidence="2 3">
    <name type="scientific">Maricaulis maris</name>
    <dbReference type="NCBI Taxonomy" id="74318"/>
    <lineage>
        <taxon>Bacteria</taxon>
        <taxon>Pseudomonadati</taxon>
        <taxon>Pseudomonadota</taxon>
        <taxon>Alphaproteobacteria</taxon>
        <taxon>Maricaulales</taxon>
        <taxon>Maricaulaceae</taxon>
        <taxon>Maricaulis</taxon>
    </lineage>
</organism>
<accession>A0A495DMN5</accession>
<dbReference type="OrthoDB" id="7629764at2"/>
<comment type="caution">
    <text evidence="2">The sequence shown here is derived from an EMBL/GenBank/DDBJ whole genome shotgun (WGS) entry which is preliminary data.</text>
</comment>
<evidence type="ECO:0000256" key="1">
    <source>
        <dbReference type="SAM" id="Phobius"/>
    </source>
</evidence>
<feature type="transmembrane region" description="Helical" evidence="1">
    <location>
        <begin position="71"/>
        <end position="94"/>
    </location>
</feature>
<dbReference type="Proteomes" id="UP000273675">
    <property type="component" value="Unassembled WGS sequence"/>
</dbReference>
<keyword evidence="1" id="KW-0472">Membrane</keyword>
<reference evidence="2 3" key="1">
    <citation type="submission" date="2018-10" db="EMBL/GenBank/DDBJ databases">
        <title>Genomic Encyclopedia of Type Strains, Phase IV (KMG-IV): sequencing the most valuable type-strain genomes for metagenomic binning, comparative biology and taxonomic classification.</title>
        <authorList>
            <person name="Goeker M."/>
        </authorList>
    </citation>
    <scope>NUCLEOTIDE SEQUENCE [LARGE SCALE GENOMIC DNA]</scope>
    <source>
        <strain evidence="2 3">DSM 4734</strain>
    </source>
</reference>
<evidence type="ECO:0000313" key="2">
    <source>
        <dbReference type="EMBL" id="RKR04155.1"/>
    </source>
</evidence>
<name>A0A495DMN5_9PROT</name>
<sequence length="220" mass="23946">MLLARLSKISATLFVSMILAMIMLVGLWYYAADWLSWVQDGADLIEDMIASIPLEDRYNNFVRLFASDDKIVLLIFTIIARILLALVGSSFTALTGGHDRYRVKEPGLISQVSSMMATLFLSFIVAIIMLAVISIAAEGVLHSLLDAADWVEDQIAHLPIGGRWRAGVRFAVSDDKIVLLFFTIIARLLIALVATAVTRAVGGGDKPEIIAPKAKANANS</sequence>
<dbReference type="EMBL" id="RBIM01000001">
    <property type="protein sequence ID" value="RKR04155.1"/>
    <property type="molecule type" value="Genomic_DNA"/>
</dbReference>
<feature type="transmembrane region" description="Helical" evidence="1">
    <location>
        <begin position="177"/>
        <end position="197"/>
    </location>
</feature>
<keyword evidence="1" id="KW-0812">Transmembrane</keyword>
<gene>
    <name evidence="2" type="ORF">C7435_0599</name>
</gene>
<feature type="transmembrane region" description="Helical" evidence="1">
    <location>
        <begin position="115"/>
        <end position="137"/>
    </location>
</feature>